<proteinExistence type="predicted"/>
<sequence>MHRRYARPEGGLRGPSLRVLSIRPVFGIHKFRVKVHILCTPEVVDYEKLSDKGCNVVDADIEDFKKIGDVDLSADIDMWN</sequence>
<gene>
    <name evidence="1" type="ORF">NDU88_004235</name>
</gene>
<protein>
    <submittedName>
        <fullName evidence="1">Uncharacterized protein</fullName>
    </submittedName>
</protein>
<evidence type="ECO:0000313" key="1">
    <source>
        <dbReference type="EMBL" id="KAJ1137839.1"/>
    </source>
</evidence>
<dbReference type="EMBL" id="JANPWB010000010">
    <property type="protein sequence ID" value="KAJ1137839.1"/>
    <property type="molecule type" value="Genomic_DNA"/>
</dbReference>
<dbReference type="Proteomes" id="UP001066276">
    <property type="component" value="Chromosome 6"/>
</dbReference>
<keyword evidence="2" id="KW-1185">Reference proteome</keyword>
<organism evidence="1 2">
    <name type="scientific">Pleurodeles waltl</name>
    <name type="common">Iberian ribbed newt</name>
    <dbReference type="NCBI Taxonomy" id="8319"/>
    <lineage>
        <taxon>Eukaryota</taxon>
        <taxon>Metazoa</taxon>
        <taxon>Chordata</taxon>
        <taxon>Craniata</taxon>
        <taxon>Vertebrata</taxon>
        <taxon>Euteleostomi</taxon>
        <taxon>Amphibia</taxon>
        <taxon>Batrachia</taxon>
        <taxon>Caudata</taxon>
        <taxon>Salamandroidea</taxon>
        <taxon>Salamandridae</taxon>
        <taxon>Pleurodelinae</taxon>
        <taxon>Pleurodeles</taxon>
    </lineage>
</organism>
<accession>A0AAV7QFI8</accession>
<dbReference type="AlphaFoldDB" id="A0AAV7QFI8"/>
<reference evidence="1" key="1">
    <citation type="journal article" date="2022" name="bioRxiv">
        <title>Sequencing and chromosome-scale assembly of the giantPleurodeles waltlgenome.</title>
        <authorList>
            <person name="Brown T."/>
            <person name="Elewa A."/>
            <person name="Iarovenko S."/>
            <person name="Subramanian E."/>
            <person name="Araus A.J."/>
            <person name="Petzold A."/>
            <person name="Susuki M."/>
            <person name="Suzuki K.-i.T."/>
            <person name="Hayashi T."/>
            <person name="Toyoda A."/>
            <person name="Oliveira C."/>
            <person name="Osipova E."/>
            <person name="Leigh N.D."/>
            <person name="Simon A."/>
            <person name="Yun M.H."/>
        </authorList>
    </citation>
    <scope>NUCLEOTIDE SEQUENCE</scope>
    <source>
        <strain evidence="1">20211129_DDA</strain>
        <tissue evidence="1">Liver</tissue>
    </source>
</reference>
<name>A0AAV7QFI8_PLEWA</name>
<evidence type="ECO:0000313" key="2">
    <source>
        <dbReference type="Proteomes" id="UP001066276"/>
    </source>
</evidence>
<comment type="caution">
    <text evidence="1">The sequence shown here is derived from an EMBL/GenBank/DDBJ whole genome shotgun (WGS) entry which is preliminary data.</text>
</comment>